<keyword evidence="3 9" id="KW-0963">Cytoplasm</keyword>
<evidence type="ECO:0000259" key="12">
    <source>
        <dbReference type="Pfam" id="PF08245"/>
    </source>
</evidence>
<comment type="subcellular location">
    <subcellularLocation>
        <location evidence="1 9 10">Cytoplasm</location>
    </subcellularLocation>
</comment>
<dbReference type="RefSeq" id="WP_386767167.1">
    <property type="nucleotide sequence ID" value="NZ_JBHSTI010000008.1"/>
</dbReference>
<dbReference type="GO" id="GO:0008764">
    <property type="term" value="F:UDP-N-acetylmuramoylalanine-D-glutamate ligase activity"/>
    <property type="evidence" value="ECO:0007669"/>
    <property type="project" value="UniProtKB-EC"/>
</dbReference>
<evidence type="ECO:0000256" key="9">
    <source>
        <dbReference type="HAMAP-Rule" id="MF_00639"/>
    </source>
</evidence>
<dbReference type="InterPro" id="IPR036615">
    <property type="entry name" value="Mur_ligase_C_dom_sf"/>
</dbReference>
<keyword evidence="7 9" id="KW-0067">ATP-binding</keyword>
<feature type="domain" description="Mur ligase central" evidence="12">
    <location>
        <begin position="127"/>
        <end position="312"/>
    </location>
</feature>
<dbReference type="Pfam" id="PF08245">
    <property type="entry name" value="Mur_ligase_M"/>
    <property type="match status" value="1"/>
</dbReference>
<protein>
    <recommendedName>
        <fullName evidence="9 10">UDP-N-acetylmuramoylalanine--D-glutamate ligase</fullName>
        <ecNumber evidence="9 10">6.3.2.9</ecNumber>
    </recommendedName>
    <alternativeName>
        <fullName evidence="9">D-glutamic acid-adding enzyme</fullName>
    </alternativeName>
    <alternativeName>
        <fullName evidence="9">UDP-N-acetylmuramoyl-L-alanyl-D-glutamate synthetase</fullName>
    </alternativeName>
</protein>
<evidence type="ECO:0000256" key="7">
    <source>
        <dbReference type="ARBA" id="ARBA00022840"/>
    </source>
</evidence>
<dbReference type="Pfam" id="PF02875">
    <property type="entry name" value="Mur_ligase_C"/>
    <property type="match status" value="1"/>
</dbReference>
<dbReference type="PANTHER" id="PTHR43692">
    <property type="entry name" value="UDP-N-ACETYLMURAMOYLALANINE--D-GLUTAMATE LIGASE"/>
    <property type="match status" value="1"/>
</dbReference>
<evidence type="ECO:0000256" key="5">
    <source>
        <dbReference type="ARBA" id="ARBA00022618"/>
    </source>
</evidence>
<dbReference type="Gene3D" id="3.90.190.20">
    <property type="entry name" value="Mur ligase, C-terminal domain"/>
    <property type="match status" value="1"/>
</dbReference>
<dbReference type="SUPFAM" id="SSF51984">
    <property type="entry name" value="MurCD N-terminal domain"/>
    <property type="match status" value="1"/>
</dbReference>
<keyword evidence="4 9" id="KW-0436">Ligase</keyword>
<accession>A0ABW1T1Y0</accession>
<evidence type="ECO:0000256" key="6">
    <source>
        <dbReference type="ARBA" id="ARBA00022741"/>
    </source>
</evidence>
<dbReference type="InterPro" id="IPR005762">
    <property type="entry name" value="MurD"/>
</dbReference>
<keyword evidence="14" id="KW-1185">Reference proteome</keyword>
<keyword evidence="9 10" id="KW-0961">Cell wall biogenesis/degradation</keyword>
<dbReference type="Gene3D" id="3.40.50.720">
    <property type="entry name" value="NAD(P)-binding Rossmann-like Domain"/>
    <property type="match status" value="1"/>
</dbReference>
<feature type="binding site" evidence="9">
    <location>
        <begin position="129"/>
        <end position="135"/>
    </location>
    <ligand>
        <name>ATP</name>
        <dbReference type="ChEBI" id="CHEBI:30616"/>
    </ligand>
</feature>
<dbReference type="PROSITE" id="PS51257">
    <property type="entry name" value="PROKAR_LIPOPROTEIN"/>
    <property type="match status" value="1"/>
</dbReference>
<evidence type="ECO:0000256" key="4">
    <source>
        <dbReference type="ARBA" id="ARBA00022598"/>
    </source>
</evidence>
<reference evidence="14" key="1">
    <citation type="journal article" date="2019" name="Int. J. Syst. Evol. Microbiol.">
        <title>The Global Catalogue of Microorganisms (GCM) 10K type strain sequencing project: providing services to taxonomists for standard genome sequencing and annotation.</title>
        <authorList>
            <consortium name="The Broad Institute Genomics Platform"/>
            <consortium name="The Broad Institute Genome Sequencing Center for Infectious Disease"/>
            <person name="Wu L."/>
            <person name="Ma J."/>
        </authorList>
    </citation>
    <scope>NUCLEOTIDE SEQUENCE [LARGE SCALE GENOMIC DNA]</scope>
    <source>
        <strain evidence="14">CGMCC 4.7317</strain>
    </source>
</reference>
<keyword evidence="9 10" id="KW-0133">Cell shape</keyword>
<dbReference type="SUPFAM" id="SSF53244">
    <property type="entry name" value="MurD-like peptide ligases, peptide-binding domain"/>
    <property type="match status" value="1"/>
</dbReference>
<proteinExistence type="inferred from homology"/>
<keyword evidence="5 9" id="KW-0132">Cell division</keyword>
<comment type="similarity">
    <text evidence="9">Belongs to the MurCDEF family.</text>
</comment>
<evidence type="ECO:0000313" key="13">
    <source>
        <dbReference type="EMBL" id="MFC6238716.1"/>
    </source>
</evidence>
<keyword evidence="9 10" id="KW-0573">Peptidoglycan synthesis</keyword>
<evidence type="ECO:0000256" key="3">
    <source>
        <dbReference type="ARBA" id="ARBA00022490"/>
    </source>
</evidence>
<gene>
    <name evidence="9 13" type="primary">murD</name>
    <name evidence="13" type="ORF">ACFQGU_12580</name>
</gene>
<dbReference type="HAMAP" id="MF_00639">
    <property type="entry name" value="MurD"/>
    <property type="match status" value="1"/>
</dbReference>
<evidence type="ECO:0000256" key="1">
    <source>
        <dbReference type="ARBA" id="ARBA00004496"/>
    </source>
</evidence>
<dbReference type="InterPro" id="IPR004101">
    <property type="entry name" value="Mur_ligase_C"/>
</dbReference>
<feature type="domain" description="Mur ligase C-terminal" evidence="11">
    <location>
        <begin position="334"/>
        <end position="452"/>
    </location>
</feature>
<evidence type="ECO:0000313" key="14">
    <source>
        <dbReference type="Proteomes" id="UP001596138"/>
    </source>
</evidence>
<dbReference type="PROSITE" id="PS01011">
    <property type="entry name" value="FOLYLPOLYGLU_SYNT_1"/>
    <property type="match status" value="1"/>
</dbReference>
<dbReference type="NCBIfam" id="TIGR01087">
    <property type="entry name" value="murD"/>
    <property type="match status" value="1"/>
</dbReference>
<organism evidence="13 14">
    <name type="scientific">Longivirga aurantiaca</name>
    <dbReference type="NCBI Taxonomy" id="1837743"/>
    <lineage>
        <taxon>Bacteria</taxon>
        <taxon>Bacillati</taxon>
        <taxon>Actinomycetota</taxon>
        <taxon>Actinomycetes</taxon>
        <taxon>Sporichthyales</taxon>
        <taxon>Sporichthyaceae</taxon>
        <taxon>Longivirga</taxon>
    </lineage>
</organism>
<dbReference type="Gene3D" id="3.40.1190.10">
    <property type="entry name" value="Mur-like, catalytic domain"/>
    <property type="match status" value="1"/>
</dbReference>
<dbReference type="Proteomes" id="UP001596138">
    <property type="component" value="Unassembled WGS sequence"/>
</dbReference>
<dbReference type="SUPFAM" id="SSF53623">
    <property type="entry name" value="MurD-like peptide ligases, catalytic domain"/>
    <property type="match status" value="1"/>
</dbReference>
<keyword evidence="8 9" id="KW-0131">Cell cycle</keyword>
<comment type="catalytic activity">
    <reaction evidence="9 10">
        <text>UDP-N-acetyl-alpha-D-muramoyl-L-alanine + D-glutamate + ATP = UDP-N-acetyl-alpha-D-muramoyl-L-alanyl-D-glutamate + ADP + phosphate + H(+)</text>
        <dbReference type="Rhea" id="RHEA:16429"/>
        <dbReference type="ChEBI" id="CHEBI:15378"/>
        <dbReference type="ChEBI" id="CHEBI:29986"/>
        <dbReference type="ChEBI" id="CHEBI:30616"/>
        <dbReference type="ChEBI" id="CHEBI:43474"/>
        <dbReference type="ChEBI" id="CHEBI:83898"/>
        <dbReference type="ChEBI" id="CHEBI:83900"/>
        <dbReference type="ChEBI" id="CHEBI:456216"/>
        <dbReference type="EC" id="6.3.2.9"/>
    </reaction>
</comment>
<dbReference type="InterPro" id="IPR036565">
    <property type="entry name" value="Mur-like_cat_sf"/>
</dbReference>
<comment type="pathway">
    <text evidence="2 9 10">Cell wall biogenesis; peptidoglycan biosynthesis.</text>
</comment>
<comment type="caution">
    <text evidence="13">The sequence shown here is derived from an EMBL/GenBank/DDBJ whole genome shotgun (WGS) entry which is preliminary data.</text>
</comment>
<dbReference type="InterPro" id="IPR013221">
    <property type="entry name" value="Mur_ligase_cen"/>
</dbReference>
<dbReference type="EMBL" id="JBHSTI010000008">
    <property type="protein sequence ID" value="MFC6238716.1"/>
    <property type="molecule type" value="Genomic_DNA"/>
</dbReference>
<evidence type="ECO:0000256" key="10">
    <source>
        <dbReference type="RuleBase" id="RU003664"/>
    </source>
</evidence>
<dbReference type="EC" id="6.3.2.9" evidence="9 10"/>
<dbReference type="Pfam" id="PF21799">
    <property type="entry name" value="MurD-like_N"/>
    <property type="match status" value="1"/>
</dbReference>
<evidence type="ECO:0000259" key="11">
    <source>
        <dbReference type="Pfam" id="PF02875"/>
    </source>
</evidence>
<name>A0ABW1T1Y0_9ACTN</name>
<dbReference type="InterPro" id="IPR018109">
    <property type="entry name" value="Folylpolyglutamate_synth_CS"/>
</dbReference>
<dbReference type="PANTHER" id="PTHR43692:SF1">
    <property type="entry name" value="UDP-N-ACETYLMURAMOYLALANINE--D-GLUTAMATE LIGASE"/>
    <property type="match status" value="1"/>
</dbReference>
<keyword evidence="6 9" id="KW-0547">Nucleotide-binding</keyword>
<sequence>MSRTDVTAYGRSSDWGAVHAVVAGIGVAGFACADQLVHLGARVTVVDSGDGARQRERADVLEVVGAAVRLGDGDTLPDDADVLVVSPGLPPYAPVIVAAQERGVPVWGELELAWRLRGPDAAPWLVVTGTNGKTTVTLMLESMLRAAGLRTAAVGNIGVSLVDAVMDPEGFDVLAVEVGAPQLPFLLTASPLASVCLNIAEDHVDHFGSMEAYVAAKGRIYANTQVAAVYNVADPVTERLVEEADVVEGCRAIGITLGTPGRSMVGVVDDLLVDRAFIDNRADSALELASVHDVHPFAPHNVFNALAAAALARAAGVPASAVREGLRSFEPAGHRIAQVAERDGVTWVDDSKATNGHAALTSLLAYESVVWIAGGMAKGQEYDDLVQRTRDRMRGAVLLGVDRARIREALARHAPDVPVVEVGRTDTGAMDDVVNAAAAMARPGDTVLLAPGCASWDMFRDYGHRGDEFAASVLRHLGG</sequence>
<comment type="function">
    <text evidence="9 10">Cell wall formation. Catalyzes the addition of glutamate to the nucleotide precursor UDP-N-acetylmuramoyl-L-alanine (UMA).</text>
</comment>
<evidence type="ECO:0000256" key="8">
    <source>
        <dbReference type="ARBA" id="ARBA00023306"/>
    </source>
</evidence>
<evidence type="ECO:0000256" key="2">
    <source>
        <dbReference type="ARBA" id="ARBA00004752"/>
    </source>
</evidence>